<accession>A0A3M6TM77</accession>
<evidence type="ECO:0000256" key="3">
    <source>
        <dbReference type="ARBA" id="ARBA00022448"/>
    </source>
</evidence>
<dbReference type="NCBIfam" id="TIGR00327">
    <property type="entry name" value="secE_euk_arch"/>
    <property type="match status" value="1"/>
</dbReference>
<keyword evidence="8" id="KW-0811">Translocation</keyword>
<dbReference type="Proteomes" id="UP000275408">
    <property type="component" value="Unassembled WGS sequence"/>
</dbReference>
<evidence type="ECO:0000256" key="9">
    <source>
        <dbReference type="ARBA" id="ARBA00023136"/>
    </source>
</evidence>
<dbReference type="SUPFAM" id="SSF103456">
    <property type="entry name" value="Preprotein translocase SecE subunit"/>
    <property type="match status" value="1"/>
</dbReference>
<dbReference type="GO" id="GO:0006886">
    <property type="term" value="P:intracellular protein transport"/>
    <property type="evidence" value="ECO:0007669"/>
    <property type="project" value="InterPro"/>
</dbReference>
<dbReference type="InterPro" id="IPR008158">
    <property type="entry name" value="Translocase_Sec61-g"/>
</dbReference>
<dbReference type="AlphaFoldDB" id="A0A3M6TM77"/>
<dbReference type="InterPro" id="IPR023391">
    <property type="entry name" value="Prot_translocase_SecE_dom_sf"/>
</dbReference>
<keyword evidence="3" id="KW-0813">Transport</keyword>
<evidence type="ECO:0000313" key="11">
    <source>
        <dbReference type="EMBL" id="RMX42364.1"/>
    </source>
</evidence>
<dbReference type="STRING" id="46731.A0A3M6TM77"/>
<name>A0A3M6TM77_POCDA</name>
<comment type="similarity">
    <text evidence="2">Belongs to the SecE/SEC61-gamma family.</text>
</comment>
<comment type="caution">
    <text evidence="11">The sequence shown here is derived from an EMBL/GenBank/DDBJ whole genome shotgun (WGS) entry which is preliminary data.</text>
</comment>
<evidence type="ECO:0000256" key="1">
    <source>
        <dbReference type="ARBA" id="ARBA00004389"/>
    </source>
</evidence>
<dbReference type="EMBL" id="RCHS01003371">
    <property type="protein sequence ID" value="RMX42364.1"/>
    <property type="molecule type" value="Genomic_DNA"/>
</dbReference>
<keyword evidence="7 10" id="KW-1133">Transmembrane helix</keyword>
<dbReference type="HAMAP" id="MF_00422">
    <property type="entry name" value="SecE"/>
    <property type="match status" value="1"/>
</dbReference>
<dbReference type="PROSITE" id="PS01067">
    <property type="entry name" value="SECE_SEC61G"/>
    <property type="match status" value="1"/>
</dbReference>
<evidence type="ECO:0008006" key="13">
    <source>
        <dbReference type="Google" id="ProtNLM"/>
    </source>
</evidence>
<reference evidence="11 12" key="1">
    <citation type="journal article" date="2018" name="Sci. Rep.">
        <title>Comparative analysis of the Pocillopora damicornis genome highlights role of immune system in coral evolution.</title>
        <authorList>
            <person name="Cunning R."/>
            <person name="Bay R.A."/>
            <person name="Gillette P."/>
            <person name="Baker A.C."/>
            <person name="Traylor-Knowles N."/>
        </authorList>
    </citation>
    <scope>NUCLEOTIDE SEQUENCE [LARGE SCALE GENOMIC DNA]</scope>
    <source>
        <strain evidence="11">RSMAS</strain>
        <tissue evidence="11">Whole animal</tissue>
    </source>
</reference>
<keyword evidence="12" id="KW-1185">Reference proteome</keyword>
<evidence type="ECO:0000256" key="6">
    <source>
        <dbReference type="ARBA" id="ARBA00022927"/>
    </source>
</evidence>
<keyword evidence="5" id="KW-0256">Endoplasmic reticulum</keyword>
<feature type="transmembrane region" description="Helical" evidence="10">
    <location>
        <begin position="36"/>
        <end position="57"/>
    </location>
</feature>
<dbReference type="Pfam" id="PF00584">
    <property type="entry name" value="SecE"/>
    <property type="match status" value="1"/>
</dbReference>
<dbReference type="GO" id="GO:0006605">
    <property type="term" value="P:protein targeting"/>
    <property type="evidence" value="ECO:0007669"/>
    <property type="project" value="InterPro"/>
</dbReference>
<dbReference type="FunFam" id="1.20.5.820:FF:000001">
    <property type="entry name" value="Transport protein Sec61 subunit gamma"/>
    <property type="match status" value="1"/>
</dbReference>
<evidence type="ECO:0000256" key="8">
    <source>
        <dbReference type="ARBA" id="ARBA00023010"/>
    </source>
</evidence>
<gene>
    <name evidence="11" type="ORF">pdam_00004903</name>
</gene>
<comment type="subcellular location">
    <subcellularLocation>
        <location evidence="1">Endoplasmic reticulum membrane</location>
        <topology evidence="1">Single-pass membrane protein</topology>
    </subcellularLocation>
</comment>
<dbReference type="GO" id="GO:0005789">
    <property type="term" value="C:endoplasmic reticulum membrane"/>
    <property type="evidence" value="ECO:0007669"/>
    <property type="project" value="UniProtKB-SubCell"/>
</dbReference>
<dbReference type="Gene3D" id="1.20.5.820">
    <property type="entry name" value="Preprotein translocase SecE subunit"/>
    <property type="match status" value="1"/>
</dbReference>
<evidence type="ECO:0000313" key="12">
    <source>
        <dbReference type="Proteomes" id="UP000275408"/>
    </source>
</evidence>
<protein>
    <recommendedName>
        <fullName evidence="13">Protein transport protein Sec61 subunit gamma</fullName>
    </recommendedName>
</protein>
<dbReference type="InterPro" id="IPR001901">
    <property type="entry name" value="Translocase_SecE/Sec61-g"/>
</dbReference>
<evidence type="ECO:0000256" key="2">
    <source>
        <dbReference type="ARBA" id="ARBA00008274"/>
    </source>
</evidence>
<dbReference type="PANTHER" id="PTHR12309">
    <property type="entry name" value="SEC61 GAMMA SUBUNIT"/>
    <property type="match status" value="1"/>
</dbReference>
<organism evidence="11 12">
    <name type="scientific">Pocillopora damicornis</name>
    <name type="common">Cauliflower coral</name>
    <name type="synonym">Millepora damicornis</name>
    <dbReference type="NCBI Taxonomy" id="46731"/>
    <lineage>
        <taxon>Eukaryota</taxon>
        <taxon>Metazoa</taxon>
        <taxon>Cnidaria</taxon>
        <taxon>Anthozoa</taxon>
        <taxon>Hexacorallia</taxon>
        <taxon>Scleractinia</taxon>
        <taxon>Astrocoeniina</taxon>
        <taxon>Pocilloporidae</taxon>
        <taxon>Pocillopora</taxon>
    </lineage>
</organism>
<evidence type="ECO:0000256" key="5">
    <source>
        <dbReference type="ARBA" id="ARBA00022824"/>
    </source>
</evidence>
<sequence>MDQITNALEPCKQFAKDSMRLVKRCTKPDRKEFQKIALATAIGFAIMGFIGFFVKLIHIPINNIIVQYPSQEDLYQHFWFTTVESHECPIKNNLEITEIRDSCSTNLKYGEILSWSLMGVKGLRSIRETKTMKLTKDLDKMDNVRNELMIWAREGATARIMSPCFYSKQQRSPLE</sequence>
<keyword evidence="6" id="KW-0653">Protein transport</keyword>
<dbReference type="GO" id="GO:0008320">
    <property type="term" value="F:protein transmembrane transporter activity"/>
    <property type="evidence" value="ECO:0007669"/>
    <property type="project" value="InterPro"/>
</dbReference>
<keyword evidence="9 10" id="KW-0472">Membrane</keyword>
<keyword evidence="4 10" id="KW-0812">Transmembrane</keyword>
<evidence type="ECO:0000256" key="4">
    <source>
        <dbReference type="ARBA" id="ARBA00022692"/>
    </source>
</evidence>
<proteinExistence type="inferred from homology"/>
<evidence type="ECO:0000256" key="7">
    <source>
        <dbReference type="ARBA" id="ARBA00022989"/>
    </source>
</evidence>
<evidence type="ECO:0000256" key="10">
    <source>
        <dbReference type="SAM" id="Phobius"/>
    </source>
</evidence>